<protein>
    <submittedName>
        <fullName evidence="1">Uncharacterized protein</fullName>
    </submittedName>
</protein>
<accession>A0A7K3MGP6</accession>
<evidence type="ECO:0000313" key="2">
    <source>
        <dbReference type="Proteomes" id="UP000298073"/>
    </source>
</evidence>
<reference evidence="1 2" key="1">
    <citation type="submission" date="2019-03" db="EMBL/GenBank/DDBJ databases">
        <title>Diversity of the mouse oral microbiome.</title>
        <authorList>
            <person name="Joseph S."/>
            <person name="Aduse-Opoku J."/>
            <person name="Curtis M."/>
            <person name="Wade W."/>
            <person name="Hashim A."/>
        </authorList>
    </citation>
    <scope>NUCLEOTIDE SEQUENCE [LARGE SCALE GENOMIC DNA]</scope>
    <source>
        <strain evidence="1 2">P2318</strain>
    </source>
</reference>
<comment type="caution">
    <text evidence="1">The sequence shown here is derived from an EMBL/GenBank/DDBJ whole genome shotgun (WGS) entry which is preliminary data.</text>
</comment>
<proteinExistence type="predicted"/>
<dbReference type="EMBL" id="SPPV01000004">
    <property type="protein sequence ID" value="TFU51859.1"/>
    <property type="molecule type" value="Genomic_DNA"/>
</dbReference>
<sequence>MASRRTIIQDWMVAQKCHHLSDMQVQMARELGFKPDSLRKIDNHKQEPWKTPLPQHIENLYEKRFKRQKPEVVKSLRQQLIEDEIKRKAKKKAKDARRAAKAAEESQCSPEVIEDSEDIVQLGLDSCGD</sequence>
<organism evidence="1 2">
    <name type="scientific">Bacteroides acidifaciens</name>
    <dbReference type="NCBI Taxonomy" id="85831"/>
    <lineage>
        <taxon>Bacteria</taxon>
        <taxon>Pseudomonadati</taxon>
        <taxon>Bacteroidota</taxon>
        <taxon>Bacteroidia</taxon>
        <taxon>Bacteroidales</taxon>
        <taxon>Bacteroidaceae</taxon>
        <taxon>Bacteroides</taxon>
    </lineage>
</organism>
<dbReference type="RefSeq" id="WP_135035710.1">
    <property type="nucleotide sequence ID" value="NZ_BLLS01000158.1"/>
</dbReference>
<evidence type="ECO:0000313" key="1">
    <source>
        <dbReference type="EMBL" id="TFU51859.1"/>
    </source>
</evidence>
<dbReference type="AlphaFoldDB" id="A0A7K3MGP6"/>
<dbReference type="Proteomes" id="UP000298073">
    <property type="component" value="Unassembled WGS sequence"/>
</dbReference>
<gene>
    <name evidence="1" type="ORF">E4T97_03280</name>
</gene>
<name>A0A7K3MGP6_9BACE</name>
<dbReference type="OrthoDB" id="284171at2"/>